<dbReference type="Proteomes" id="UP000649617">
    <property type="component" value="Unassembled WGS sequence"/>
</dbReference>
<organism evidence="1 2">
    <name type="scientific">Symbiodinium pilosum</name>
    <name type="common">Dinoflagellate</name>
    <dbReference type="NCBI Taxonomy" id="2952"/>
    <lineage>
        <taxon>Eukaryota</taxon>
        <taxon>Sar</taxon>
        <taxon>Alveolata</taxon>
        <taxon>Dinophyceae</taxon>
        <taxon>Suessiales</taxon>
        <taxon>Symbiodiniaceae</taxon>
        <taxon>Symbiodinium</taxon>
    </lineage>
</organism>
<dbReference type="EMBL" id="CAJNIZ010012869">
    <property type="protein sequence ID" value="CAE7339407.1"/>
    <property type="molecule type" value="Genomic_DNA"/>
</dbReference>
<reference evidence="1" key="1">
    <citation type="submission" date="2021-02" db="EMBL/GenBank/DDBJ databases">
        <authorList>
            <person name="Dougan E. K."/>
            <person name="Rhodes N."/>
            <person name="Thang M."/>
            <person name="Chan C."/>
        </authorList>
    </citation>
    <scope>NUCLEOTIDE SEQUENCE</scope>
</reference>
<evidence type="ECO:0000313" key="2">
    <source>
        <dbReference type="Proteomes" id="UP000649617"/>
    </source>
</evidence>
<dbReference type="AlphaFoldDB" id="A0A812P9X2"/>
<sequence>MFLRDDAEVRTLKTGSGAWRHSSVEEAIVWYHDVAPRLHRHICYRYGLAQIDLVPAFRALSADKRQEWFRDDCHHSDVGGEALGNLLAKLLLWAVRQPELEMGKPPRVPAALDAGCWCNGKTMRVLRGWLGPESRVSIRKDKDVLHLGEQADWFLLYAGGKATIPFKGRACGLMTLLGPDAPSLHVSVDGGALRRLDLLDHWRHDVHACCQLASACQTCTRCFYWRDAIVLLCDDLADTTHTLELQVEEERTDMSILKRAPCSDLWDRPDRHWNCFGAAV</sequence>
<dbReference type="OrthoDB" id="413726at2759"/>
<accession>A0A812P9X2</accession>
<comment type="caution">
    <text evidence="1">The sequence shown here is derived from an EMBL/GenBank/DDBJ whole genome shotgun (WGS) entry which is preliminary data.</text>
</comment>
<keyword evidence="2" id="KW-1185">Reference proteome</keyword>
<name>A0A812P9X2_SYMPI</name>
<evidence type="ECO:0000313" key="1">
    <source>
        <dbReference type="EMBL" id="CAE7339407.1"/>
    </source>
</evidence>
<protein>
    <submittedName>
        <fullName evidence="1">Uncharacterized protein</fullName>
    </submittedName>
</protein>
<proteinExistence type="predicted"/>
<gene>
    <name evidence="1" type="ORF">SPIL2461_LOCUS7973</name>
</gene>